<reference evidence="1" key="1">
    <citation type="submission" date="2020-08" db="EMBL/GenBank/DDBJ databases">
        <title>Pontibacter sp. SD6 16S ribosomal RNA gene Genome sequencing and assembly.</title>
        <authorList>
            <person name="Kang M."/>
        </authorList>
    </citation>
    <scope>NUCLEOTIDE SEQUENCE</scope>
    <source>
        <strain evidence="1">SD6</strain>
    </source>
</reference>
<evidence type="ECO:0000313" key="2">
    <source>
        <dbReference type="Proteomes" id="UP000603640"/>
    </source>
</evidence>
<dbReference type="AlphaFoldDB" id="A0A923N316"/>
<organism evidence="1 2">
    <name type="scientific">Pontibacter cellulosilyticus</name>
    <dbReference type="NCBI Taxonomy" id="1720253"/>
    <lineage>
        <taxon>Bacteria</taxon>
        <taxon>Pseudomonadati</taxon>
        <taxon>Bacteroidota</taxon>
        <taxon>Cytophagia</taxon>
        <taxon>Cytophagales</taxon>
        <taxon>Hymenobacteraceae</taxon>
        <taxon>Pontibacter</taxon>
    </lineage>
</organism>
<accession>A0A923N316</accession>
<protein>
    <submittedName>
        <fullName evidence="1">Uncharacterized protein</fullName>
    </submittedName>
</protein>
<gene>
    <name evidence="1" type="ORF">H8S84_03850</name>
</gene>
<dbReference type="Proteomes" id="UP000603640">
    <property type="component" value="Unassembled WGS sequence"/>
</dbReference>
<proteinExistence type="predicted"/>
<keyword evidence="2" id="KW-1185">Reference proteome</keyword>
<comment type="caution">
    <text evidence="1">The sequence shown here is derived from an EMBL/GenBank/DDBJ whole genome shotgun (WGS) entry which is preliminary data.</text>
</comment>
<name>A0A923N316_9BACT</name>
<dbReference type="EMBL" id="JACRVF010000001">
    <property type="protein sequence ID" value="MBC5991965.1"/>
    <property type="molecule type" value="Genomic_DNA"/>
</dbReference>
<dbReference type="RefSeq" id="WP_187065936.1">
    <property type="nucleotide sequence ID" value="NZ_JACRVF010000001.1"/>
</dbReference>
<evidence type="ECO:0000313" key="1">
    <source>
        <dbReference type="EMBL" id="MBC5991965.1"/>
    </source>
</evidence>
<sequence length="87" mass="9954">MKYALILQSEFHHPNFWVCFAIAETTENLKNNLCYDPTVQVLLHKGYYKGKPIDEIQLPSCASGSFAHFIVCELEVPKGLGLRYEFS</sequence>